<gene>
    <name evidence="1" type="ORF">PYE67_15230</name>
</gene>
<evidence type="ECO:0000313" key="2">
    <source>
        <dbReference type="Proteomes" id="UP001241226"/>
    </source>
</evidence>
<dbReference type="EMBL" id="CP118712">
    <property type="protein sequence ID" value="WGK87464.1"/>
    <property type="molecule type" value="Genomic_DNA"/>
</dbReference>
<evidence type="ECO:0008006" key="3">
    <source>
        <dbReference type="Google" id="ProtNLM"/>
    </source>
</evidence>
<dbReference type="Proteomes" id="UP001241226">
    <property type="component" value="Chromosome 2"/>
</dbReference>
<reference evidence="1 2" key="1">
    <citation type="submission" date="2022-02" db="EMBL/GenBank/DDBJ databases">
        <title>Emergence and expansion in Europe of a Vibrio aestuarianus clonal complex pathogenic for oysters.</title>
        <authorList>
            <person name="Mesnil A."/>
            <person name="Travers M.-A."/>
        </authorList>
    </citation>
    <scope>NUCLEOTIDE SEQUENCE [LARGE SCALE GENOMIC DNA]</scope>
    <source>
        <strain evidence="1 2">U17</strain>
    </source>
</reference>
<dbReference type="RefSeq" id="WP_261928236.1">
    <property type="nucleotide sequence ID" value="NZ_CALYLG010000666.1"/>
</dbReference>
<evidence type="ECO:0000313" key="1">
    <source>
        <dbReference type="EMBL" id="WGK87464.1"/>
    </source>
</evidence>
<dbReference type="AlphaFoldDB" id="A0ABD7YQT1"/>
<proteinExistence type="predicted"/>
<protein>
    <recommendedName>
        <fullName evidence="3">Apea-like HEPN domain-containing protein</fullName>
    </recommendedName>
</protein>
<organism evidence="1 2">
    <name type="scientific">Vibrio aestuarianus</name>
    <dbReference type="NCBI Taxonomy" id="28171"/>
    <lineage>
        <taxon>Bacteria</taxon>
        <taxon>Pseudomonadati</taxon>
        <taxon>Pseudomonadota</taxon>
        <taxon>Gammaproteobacteria</taxon>
        <taxon>Vibrionales</taxon>
        <taxon>Vibrionaceae</taxon>
        <taxon>Vibrio</taxon>
    </lineage>
</organism>
<accession>A0ABD7YQT1</accession>
<name>A0ABD7YQT1_9VIBR</name>
<sequence>MPLSRFVTDKSLFLPNGVMIFPEGRVDLSQIVNSKLGNKLAIIQTTASGVSLDEYETQPLIALPIKINWEGLINATHSQHMELIRAISETIDALCMNFICYKNCELTYLPDEGLPNSAGQLSSNSMMSSALFLRSGGNESKLIAGAAFSHTITRGVGLVARQPEWIEFPVGGEVGNIAQRGMSLYSQLIKLESATSRFVHALSLLEFLAFPYEFEQYKKVKKIVSRYVSSDSMERARIHERFEFLTGKKDSLTKEEIGLRTRIVHIGARFEDLVPSNVERNEIFRELDFYIRNMMDHMIEHSHLPFEDYKVIRDKDV</sequence>